<organism evidence="4 5">
    <name type="scientific">Nezara viridula</name>
    <name type="common">Southern green stink bug</name>
    <name type="synonym">Cimex viridulus</name>
    <dbReference type="NCBI Taxonomy" id="85310"/>
    <lineage>
        <taxon>Eukaryota</taxon>
        <taxon>Metazoa</taxon>
        <taxon>Ecdysozoa</taxon>
        <taxon>Arthropoda</taxon>
        <taxon>Hexapoda</taxon>
        <taxon>Insecta</taxon>
        <taxon>Pterygota</taxon>
        <taxon>Neoptera</taxon>
        <taxon>Paraneoptera</taxon>
        <taxon>Hemiptera</taxon>
        <taxon>Heteroptera</taxon>
        <taxon>Panheteroptera</taxon>
        <taxon>Pentatomomorpha</taxon>
        <taxon>Pentatomoidea</taxon>
        <taxon>Pentatomidae</taxon>
        <taxon>Pentatominae</taxon>
        <taxon>Nezara</taxon>
    </lineage>
</organism>
<evidence type="ECO:0000256" key="1">
    <source>
        <dbReference type="ARBA" id="ARBA00023157"/>
    </source>
</evidence>
<dbReference type="InterPro" id="IPR000859">
    <property type="entry name" value="CUB_dom"/>
</dbReference>
<dbReference type="SUPFAM" id="SSF49854">
    <property type="entry name" value="Spermadhesin, CUB domain"/>
    <property type="match status" value="1"/>
</dbReference>
<dbReference type="EMBL" id="OV725080">
    <property type="protein sequence ID" value="CAH1399059.1"/>
    <property type="molecule type" value="Genomic_DNA"/>
</dbReference>
<keyword evidence="1" id="KW-1015">Disulfide bond</keyword>
<dbReference type="Gene3D" id="2.60.120.290">
    <property type="entry name" value="Spermadhesin, CUB domain"/>
    <property type="match status" value="1"/>
</dbReference>
<evidence type="ECO:0000313" key="5">
    <source>
        <dbReference type="Proteomes" id="UP001152798"/>
    </source>
</evidence>
<evidence type="ECO:0000259" key="3">
    <source>
        <dbReference type="PROSITE" id="PS01180"/>
    </source>
</evidence>
<keyword evidence="5" id="KW-1185">Reference proteome</keyword>
<proteinExistence type="predicted"/>
<evidence type="ECO:0000256" key="2">
    <source>
        <dbReference type="PROSITE-ProRule" id="PRU00059"/>
    </source>
</evidence>
<accession>A0A9P0HBN5</accession>
<gene>
    <name evidence="4" type="ORF">NEZAVI_LOCUS8588</name>
</gene>
<sequence length="171" mass="18534">MLVLALLAVARGEQCGGHLTADRGLIATPGFPGPFQVPIRCLWLVSSASPTASVAVHLSQLYVSAGLTFTEYAYYEPASSFQLEPRVVHRVTEENLPNTSLVVTSRPFLVVEFSLDRLEGNHLRALDGLLDVYGFNITYSIQTDASHLPDFSCTAAKCSMLGNCYATADYS</sequence>
<dbReference type="OrthoDB" id="6138650at2759"/>
<dbReference type="Proteomes" id="UP001152798">
    <property type="component" value="Chromosome 4"/>
</dbReference>
<comment type="caution">
    <text evidence="2">Lacks conserved residue(s) required for the propagation of feature annotation.</text>
</comment>
<feature type="domain" description="CUB" evidence="3">
    <location>
        <begin position="15"/>
        <end position="142"/>
    </location>
</feature>
<evidence type="ECO:0000313" key="4">
    <source>
        <dbReference type="EMBL" id="CAH1399059.1"/>
    </source>
</evidence>
<dbReference type="PROSITE" id="PS01180">
    <property type="entry name" value="CUB"/>
    <property type="match status" value="1"/>
</dbReference>
<name>A0A9P0HBN5_NEZVI</name>
<dbReference type="InterPro" id="IPR035914">
    <property type="entry name" value="Sperma_CUB_dom_sf"/>
</dbReference>
<reference evidence="4" key="1">
    <citation type="submission" date="2022-01" db="EMBL/GenBank/DDBJ databases">
        <authorList>
            <person name="King R."/>
        </authorList>
    </citation>
    <scope>NUCLEOTIDE SEQUENCE</scope>
</reference>
<dbReference type="AlphaFoldDB" id="A0A9P0HBN5"/>
<protein>
    <recommendedName>
        <fullName evidence="3">CUB domain-containing protein</fullName>
    </recommendedName>
</protein>